<name>A0ABP8MT26_9BACT</name>
<dbReference type="Proteomes" id="UP001501175">
    <property type="component" value="Unassembled WGS sequence"/>
</dbReference>
<feature type="domain" description="Outer membrane protein beta-barrel" evidence="2">
    <location>
        <begin position="477"/>
        <end position="934"/>
    </location>
</feature>
<dbReference type="Pfam" id="PF13620">
    <property type="entry name" value="CarboxypepD_reg"/>
    <property type="match status" value="1"/>
</dbReference>
<feature type="chain" id="PRO_5045314110" evidence="1">
    <location>
        <begin position="21"/>
        <end position="941"/>
    </location>
</feature>
<reference evidence="4" key="1">
    <citation type="journal article" date="2019" name="Int. J. Syst. Evol. Microbiol.">
        <title>The Global Catalogue of Microorganisms (GCM) 10K type strain sequencing project: providing services to taxonomists for standard genome sequencing and annotation.</title>
        <authorList>
            <consortium name="The Broad Institute Genomics Platform"/>
            <consortium name="The Broad Institute Genome Sequencing Center for Infectious Disease"/>
            <person name="Wu L."/>
            <person name="Ma J."/>
        </authorList>
    </citation>
    <scope>NUCLEOTIDE SEQUENCE [LARGE SCALE GENOMIC DNA]</scope>
    <source>
        <strain evidence="4">JCM 17927</strain>
    </source>
</reference>
<accession>A0ABP8MT26</accession>
<organism evidence="3 4">
    <name type="scientific">Nibrella saemangeumensis</name>
    <dbReference type="NCBI Taxonomy" id="1084526"/>
    <lineage>
        <taxon>Bacteria</taxon>
        <taxon>Pseudomonadati</taxon>
        <taxon>Bacteroidota</taxon>
        <taxon>Cytophagia</taxon>
        <taxon>Cytophagales</taxon>
        <taxon>Spirosomataceae</taxon>
        <taxon>Nibrella</taxon>
    </lineage>
</organism>
<evidence type="ECO:0000313" key="4">
    <source>
        <dbReference type="Proteomes" id="UP001501175"/>
    </source>
</evidence>
<proteinExistence type="predicted"/>
<feature type="signal peptide" evidence="1">
    <location>
        <begin position="1"/>
        <end position="20"/>
    </location>
</feature>
<keyword evidence="1" id="KW-0732">Signal</keyword>
<dbReference type="InterPro" id="IPR013784">
    <property type="entry name" value="Carb-bd-like_fold"/>
</dbReference>
<evidence type="ECO:0000259" key="2">
    <source>
        <dbReference type="Pfam" id="PF14905"/>
    </source>
</evidence>
<evidence type="ECO:0000313" key="3">
    <source>
        <dbReference type="EMBL" id="GAA4454410.1"/>
    </source>
</evidence>
<dbReference type="RefSeq" id="WP_345243211.1">
    <property type="nucleotide sequence ID" value="NZ_BAABHD010000024.1"/>
</dbReference>
<dbReference type="SUPFAM" id="SSF56935">
    <property type="entry name" value="Porins"/>
    <property type="match status" value="1"/>
</dbReference>
<comment type="caution">
    <text evidence="3">The sequence shown here is derived from an EMBL/GenBank/DDBJ whole genome shotgun (WGS) entry which is preliminary data.</text>
</comment>
<gene>
    <name evidence="3" type="ORF">GCM10023189_20820</name>
</gene>
<dbReference type="SUPFAM" id="SSF49452">
    <property type="entry name" value="Starch-binding domain-like"/>
    <property type="match status" value="1"/>
</dbReference>
<sequence length="941" mass="104724">MRILLFTTCVLLLTLTGALAQRSGKGSIRGTVVDSTTGKVLREATVSLLTARDSSYVTFLITDGDGAFTLKNIQEGEYRLLITYVGYQNVSKPVTVKPAQLTVDMGTIPMVAGAVTLSEVTVKQERAPIAVKQDTLEFNAGSFKTQPNAQVEELLKKLPGVEVSRDGTIKAQGQQVNRVLVDGKPFFGDDPKMATRNLPADIIDKVQLYDQQSDQAAFSGIDDGNREKTINLTTKRDKRKGYFGQNSVGVGTDGRYLGRLNVNRFNNGRQVSLIGLGNNLNQQGFTMQDMFNFGGGGMGGQGGGIGGPGNGNGPGGPGGGGMVMVGPGGRAGGNGGFGNNTPNNIVESLGGGLNYRDAWGKRTEVAMSYFANQAITTTEQQSRRENILPDASFVNDQRNYARNRNRNHRFNMRLDYKLDSLTTLRFVPNVSWQTSTYNSLSSQRAMTMAGQPLNSNETDYRSNGDGMSGFSNLLLMRKFRREGRTFSVNLNTLLSDQSVLGLNQATNRFFGPDSVNARINRLNQQSRQQTDLVNNTLTLSYTEPLSLSRKLEFRYTYASNSNQADRSVSDYNEVTRQYDRFNPLLSNQFASAFAAHRGGVIFQNRRLRYSYGIGVEMQQADLRVDNRSIDSLLNRQFVNVLPNAMFTYNFGRNRNLRINYRSRINAPSVSQLQPVPDNTNPLSIRLGNPNLKPEYINTVMMVYNSFSTSGSRSLFAALNLNQIDNRIVNATTFNNVGAQTTRPVNADGYYTLNGFMALGRRLNDLKLNINWNTNVGLNRGVSFINTQPNYSRNWSLGQGLSANSSFNGKFEFNVTGNVNYQTARYSLQSNQNTEFFTKTLEADIYYQLPFRFVLTTDITYLNNSGRSAGFNQNFALWNVALARQFFKGKQGELRLQAYDLLNQNRSIVRNVTETYIEDVQSRVLKRYFLLSFTYNLRKFGV</sequence>
<keyword evidence="3" id="KW-0675">Receptor</keyword>
<dbReference type="Pfam" id="PF14905">
    <property type="entry name" value="OMP_b-brl_3"/>
    <property type="match status" value="1"/>
</dbReference>
<keyword evidence="4" id="KW-1185">Reference proteome</keyword>
<evidence type="ECO:0000256" key="1">
    <source>
        <dbReference type="SAM" id="SignalP"/>
    </source>
</evidence>
<protein>
    <submittedName>
        <fullName evidence="3">TonB-dependent receptor</fullName>
    </submittedName>
</protein>
<dbReference type="InterPro" id="IPR041700">
    <property type="entry name" value="OMP_b-brl_3"/>
</dbReference>
<dbReference type="Gene3D" id="2.60.40.1120">
    <property type="entry name" value="Carboxypeptidase-like, regulatory domain"/>
    <property type="match status" value="1"/>
</dbReference>
<dbReference type="EMBL" id="BAABHD010000024">
    <property type="protein sequence ID" value="GAA4454410.1"/>
    <property type="molecule type" value="Genomic_DNA"/>
</dbReference>